<evidence type="ECO:0000256" key="2">
    <source>
        <dbReference type="ARBA" id="ARBA00022723"/>
    </source>
</evidence>
<feature type="transmembrane region" description="Helical" evidence="7">
    <location>
        <begin position="116"/>
        <end position="136"/>
    </location>
</feature>
<evidence type="ECO:0000256" key="5">
    <source>
        <dbReference type="ARBA" id="ARBA00023049"/>
    </source>
</evidence>
<dbReference type="Proteomes" id="UP000004263">
    <property type="component" value="Unassembled WGS sequence"/>
</dbReference>
<dbReference type="RefSeq" id="WP_007019081.1">
    <property type="nucleotide sequence ID" value="NZ_CH724120.1"/>
</dbReference>
<evidence type="ECO:0000256" key="1">
    <source>
        <dbReference type="ARBA" id="ARBA00022670"/>
    </source>
</evidence>
<gene>
    <name evidence="9" type="ORF">RED65_03745</name>
</gene>
<dbReference type="InterPro" id="IPR051156">
    <property type="entry name" value="Mito/Outer_Membr_Metalloprot"/>
</dbReference>
<dbReference type="Pfam" id="PF01435">
    <property type="entry name" value="Peptidase_M48"/>
    <property type="match status" value="1"/>
</dbReference>
<proteinExistence type="inferred from homology"/>
<dbReference type="CDD" id="cd07332">
    <property type="entry name" value="M48C_Oma1_like"/>
    <property type="match status" value="1"/>
</dbReference>
<name>Q1N1C9_9GAMM</name>
<comment type="cofactor">
    <cofactor evidence="6">
        <name>Zn(2+)</name>
        <dbReference type="ChEBI" id="CHEBI:29105"/>
    </cofactor>
    <text evidence="6">Binds 1 zinc ion per subunit.</text>
</comment>
<dbReference type="InterPro" id="IPR001915">
    <property type="entry name" value="Peptidase_M48"/>
</dbReference>
<evidence type="ECO:0000313" key="10">
    <source>
        <dbReference type="Proteomes" id="UP000004263"/>
    </source>
</evidence>
<accession>Q1N1C9</accession>
<dbReference type="STRING" id="207949.RED65_03745"/>
<keyword evidence="5 6" id="KW-0482">Metalloprotease</keyword>
<keyword evidence="1 6" id="KW-0645">Protease</keyword>
<sequence>MSERQFTIEGEFFSGECSKGIPARLVAHSNTSDSEHHFFIQIEEVSKDGSILKRHQYRSHQLTFESPLGDTPREISIDEGSLFVSSALSEMDSLRSSISKSKHNNILHKLESNSSMIFASIIFTMLFCWGFFIYGIPAIANAAAHQLPIDSLEEGDSALYVLDTTLFTPSQLTNTKQEEIKQLLTPYLEQYADQELKIHFRRFTSDKSSDGELESIANAFALPDGNIVFTDGLIEIIEHDHELLAIAFHELGHLQHKHILRRSIQGAVTWVILLLMTGDLESAELIAGLPVLLLDLQYSRDFEIEADQYAISALKDQGISPQYFADIMKRLAGDESNPENKWSKYFSTHPMTQERIKLAQ</sequence>
<feature type="domain" description="Peptidase M48" evidence="8">
    <location>
        <begin position="214"/>
        <end position="357"/>
    </location>
</feature>
<evidence type="ECO:0000313" key="9">
    <source>
        <dbReference type="EMBL" id="EAT12121.1"/>
    </source>
</evidence>
<dbReference type="GO" id="GO:0016020">
    <property type="term" value="C:membrane"/>
    <property type="evidence" value="ECO:0007669"/>
    <property type="project" value="TreeGrafter"/>
</dbReference>
<keyword evidence="3 6" id="KW-0378">Hydrolase</keyword>
<dbReference type="GO" id="GO:0051603">
    <property type="term" value="P:proteolysis involved in protein catabolic process"/>
    <property type="evidence" value="ECO:0007669"/>
    <property type="project" value="TreeGrafter"/>
</dbReference>
<keyword evidence="7" id="KW-0812">Transmembrane</keyword>
<keyword evidence="7" id="KW-0472">Membrane</keyword>
<protein>
    <submittedName>
        <fullName evidence="9">Peptidase M48, Ste24p</fullName>
    </submittedName>
</protein>
<dbReference type="GO" id="GO:0046872">
    <property type="term" value="F:metal ion binding"/>
    <property type="evidence" value="ECO:0007669"/>
    <property type="project" value="UniProtKB-KW"/>
</dbReference>
<evidence type="ECO:0000256" key="3">
    <source>
        <dbReference type="ARBA" id="ARBA00022801"/>
    </source>
</evidence>
<reference evidence="9 10" key="1">
    <citation type="submission" date="2006-03" db="EMBL/GenBank/DDBJ databases">
        <authorList>
            <person name="Pinhassi J."/>
            <person name="Pedros-Alio C."/>
            <person name="Ferriera S."/>
            <person name="Johnson J."/>
            <person name="Kravitz S."/>
            <person name="Halpern A."/>
            <person name="Remington K."/>
            <person name="Beeson K."/>
            <person name="Tran B."/>
            <person name="Rogers Y.-H."/>
            <person name="Friedman R."/>
            <person name="Venter J.C."/>
        </authorList>
    </citation>
    <scope>NUCLEOTIDE SEQUENCE [LARGE SCALE GENOMIC DNA]</scope>
    <source>
        <strain evidence="9 10">RED65</strain>
    </source>
</reference>
<dbReference type="EMBL" id="AAQH01000010">
    <property type="protein sequence ID" value="EAT12121.1"/>
    <property type="molecule type" value="Genomic_DNA"/>
</dbReference>
<keyword evidence="7" id="KW-1133">Transmembrane helix</keyword>
<dbReference type="Gene3D" id="3.30.2010.10">
    <property type="entry name" value="Metalloproteases ('zincins'), catalytic domain"/>
    <property type="match status" value="1"/>
</dbReference>
<keyword evidence="4 6" id="KW-0862">Zinc</keyword>
<keyword evidence="10" id="KW-1185">Reference proteome</keyword>
<dbReference type="AlphaFoldDB" id="Q1N1C9"/>
<keyword evidence="2" id="KW-0479">Metal-binding</keyword>
<dbReference type="OrthoDB" id="9810445at2"/>
<comment type="caution">
    <text evidence="9">The sequence shown here is derived from an EMBL/GenBank/DDBJ whole genome shotgun (WGS) entry which is preliminary data.</text>
</comment>
<evidence type="ECO:0000256" key="4">
    <source>
        <dbReference type="ARBA" id="ARBA00022833"/>
    </source>
</evidence>
<organism evidence="9 10">
    <name type="scientific">Bermanella marisrubri</name>
    <dbReference type="NCBI Taxonomy" id="207949"/>
    <lineage>
        <taxon>Bacteria</taxon>
        <taxon>Pseudomonadati</taxon>
        <taxon>Pseudomonadota</taxon>
        <taxon>Gammaproteobacteria</taxon>
        <taxon>Oceanospirillales</taxon>
        <taxon>Oceanospirillaceae</taxon>
        <taxon>Bermanella</taxon>
    </lineage>
</organism>
<evidence type="ECO:0000256" key="6">
    <source>
        <dbReference type="RuleBase" id="RU003983"/>
    </source>
</evidence>
<evidence type="ECO:0000256" key="7">
    <source>
        <dbReference type="SAM" id="Phobius"/>
    </source>
</evidence>
<evidence type="ECO:0000259" key="8">
    <source>
        <dbReference type="Pfam" id="PF01435"/>
    </source>
</evidence>
<dbReference type="PANTHER" id="PTHR22726:SF1">
    <property type="entry name" value="METALLOENDOPEPTIDASE OMA1, MITOCHONDRIAL"/>
    <property type="match status" value="1"/>
</dbReference>
<dbReference type="HOGENOM" id="CLU_029002_0_1_6"/>
<comment type="similarity">
    <text evidence="6">Belongs to the peptidase M48 family.</text>
</comment>
<dbReference type="GO" id="GO:0004222">
    <property type="term" value="F:metalloendopeptidase activity"/>
    <property type="evidence" value="ECO:0007669"/>
    <property type="project" value="InterPro"/>
</dbReference>
<dbReference type="PANTHER" id="PTHR22726">
    <property type="entry name" value="METALLOENDOPEPTIDASE OMA1"/>
    <property type="match status" value="1"/>
</dbReference>